<feature type="region of interest" description="Disordered" evidence="5">
    <location>
        <begin position="499"/>
        <end position="643"/>
    </location>
</feature>
<dbReference type="EMBL" id="KV417760">
    <property type="protein sequence ID" value="KZP07150.1"/>
    <property type="molecule type" value="Genomic_DNA"/>
</dbReference>
<name>A0A167XF84_9AGAM</name>
<evidence type="ECO:0000259" key="6">
    <source>
        <dbReference type="Pfam" id="PF08938"/>
    </source>
</evidence>
<feature type="compositionally biased region" description="Low complexity" evidence="5">
    <location>
        <begin position="431"/>
        <end position="441"/>
    </location>
</feature>
<evidence type="ECO:0000256" key="5">
    <source>
        <dbReference type="SAM" id="MobiDB-lite"/>
    </source>
</evidence>
<dbReference type="Proteomes" id="UP000076532">
    <property type="component" value="Unassembled WGS sequence"/>
</dbReference>
<comment type="subcellular location">
    <subcellularLocation>
        <location evidence="1">Cytoplasm</location>
    </subcellularLocation>
</comment>
<dbReference type="Pfam" id="PF08938">
    <property type="entry name" value="HBS1_N"/>
    <property type="match status" value="1"/>
</dbReference>
<feature type="compositionally biased region" description="Low complexity" evidence="5">
    <location>
        <begin position="410"/>
        <end position="422"/>
    </location>
</feature>
<dbReference type="STRING" id="436010.A0A167XF84"/>
<proteinExistence type="predicted"/>
<feature type="compositionally biased region" description="Low complexity" evidence="5">
    <location>
        <begin position="340"/>
        <end position="359"/>
    </location>
</feature>
<dbReference type="AlphaFoldDB" id="A0A167XF84"/>
<evidence type="ECO:0000256" key="1">
    <source>
        <dbReference type="ARBA" id="ARBA00004496"/>
    </source>
</evidence>
<evidence type="ECO:0000313" key="8">
    <source>
        <dbReference type="Proteomes" id="UP000076532"/>
    </source>
</evidence>
<feature type="compositionally biased region" description="Low complexity" evidence="5">
    <location>
        <begin position="509"/>
        <end position="521"/>
    </location>
</feature>
<feature type="compositionally biased region" description="Low complexity" evidence="5">
    <location>
        <begin position="369"/>
        <end position="380"/>
    </location>
</feature>
<feature type="region of interest" description="Disordered" evidence="5">
    <location>
        <begin position="14"/>
        <end position="35"/>
    </location>
</feature>
<dbReference type="GO" id="GO:0005737">
    <property type="term" value="C:cytoplasm"/>
    <property type="evidence" value="ECO:0007669"/>
    <property type="project" value="UniProtKB-SubCell"/>
</dbReference>
<organism evidence="7 8">
    <name type="scientific">Athelia psychrophila</name>
    <dbReference type="NCBI Taxonomy" id="1759441"/>
    <lineage>
        <taxon>Eukaryota</taxon>
        <taxon>Fungi</taxon>
        <taxon>Dikarya</taxon>
        <taxon>Basidiomycota</taxon>
        <taxon>Agaricomycotina</taxon>
        <taxon>Agaricomycetes</taxon>
        <taxon>Agaricomycetidae</taxon>
        <taxon>Atheliales</taxon>
        <taxon>Atheliaceae</taxon>
        <taxon>Athelia</taxon>
    </lineage>
</organism>
<feature type="domain" description="HBS1-like protein N-terminal" evidence="6">
    <location>
        <begin position="14"/>
        <end position="86"/>
    </location>
</feature>
<evidence type="ECO:0000256" key="2">
    <source>
        <dbReference type="ARBA" id="ARBA00022490"/>
    </source>
</evidence>
<dbReference type="OrthoDB" id="342024at2759"/>
<evidence type="ECO:0000256" key="3">
    <source>
        <dbReference type="ARBA" id="ARBA00022801"/>
    </source>
</evidence>
<reference evidence="7 8" key="1">
    <citation type="journal article" date="2016" name="Mol. Biol. Evol.">
        <title>Comparative Genomics of Early-Diverging Mushroom-Forming Fungi Provides Insights into the Origins of Lignocellulose Decay Capabilities.</title>
        <authorList>
            <person name="Nagy L.G."/>
            <person name="Riley R."/>
            <person name="Tritt A."/>
            <person name="Adam C."/>
            <person name="Daum C."/>
            <person name="Floudas D."/>
            <person name="Sun H."/>
            <person name="Yadav J.S."/>
            <person name="Pangilinan J."/>
            <person name="Larsson K.H."/>
            <person name="Matsuura K."/>
            <person name="Barry K."/>
            <person name="Labutti K."/>
            <person name="Kuo R."/>
            <person name="Ohm R.A."/>
            <person name="Bhattacharya S.S."/>
            <person name="Shirouzu T."/>
            <person name="Yoshinaga Y."/>
            <person name="Martin F.M."/>
            <person name="Grigoriev I.V."/>
            <person name="Hibbett D.S."/>
        </authorList>
    </citation>
    <scope>NUCLEOTIDE SEQUENCE [LARGE SCALE GENOMIC DNA]</scope>
    <source>
        <strain evidence="7 8">CBS 109695</strain>
    </source>
</reference>
<dbReference type="InterPro" id="IPR015033">
    <property type="entry name" value="HBS1-like_N"/>
</dbReference>
<keyword evidence="4" id="KW-0648">Protein biosynthesis</keyword>
<keyword evidence="3" id="KW-0378">Hydrolase</keyword>
<keyword evidence="8" id="KW-1185">Reference proteome</keyword>
<protein>
    <recommendedName>
        <fullName evidence="6">HBS1-like protein N-terminal domain-containing protein</fullName>
    </recommendedName>
</protein>
<accession>A0A167XF84</accession>
<feature type="compositionally biased region" description="Acidic residues" evidence="5">
    <location>
        <begin position="14"/>
        <end position="30"/>
    </location>
</feature>
<sequence>MSRHRLVKNMNLADELDDDALSDGGEEDLTTEQQAQMEAGLERVRALLGPFETSGLDDKVIKDALWNGYFDVESSVGWLLEERDRRQAALERKDGDGRGLPPLPADFLAYDNYEDYPDEESFYQGPAHDLDADGRPRVPLIHLAQQGHPPSEPSEYGAMRYRLSTISEKSERTEASRHWPSKQQLYAHNDPVPTSPMSSYTSYGQLIDRGEQSIFDTEYQDEQEAGLLDPNDIPPSPSPSAQQRLSVYEPAPSVATSKSRSTASARTPTAPVPPMETIKDIPDYKSIGSAHPTAQPPPLTSSKKSKLSMLASSRSAASKSSRSQTSETPSFVTYPTLRPSTESQKSLSSASSDSGSSVSTVKARPRPPQSSLSQSSTSSLVRRAIQTAIEQEGGHQDGASKALPSPPPSQTSSRTPSQISPTESHPKARQSKLALLAQAKANTTSERSVWMPKPRTSAVKELPNSHTEYMTPIANGSTATTAITTTYQSLYSLQSPRAVVPALPPTPLSSPRLSVKSSSSSEPKKSKLAMKIKKAQEKPLRDSGQVDETSEIEIFETSPMFAPKATRSHKRRDGDSRAEGRRNSDESVQPTSLSSLGKKKRSSKSKADDLSSLGSSSPFAFDGPSPDDIVMNARRGTALAQPR</sequence>
<feature type="compositionally biased region" description="Low complexity" evidence="5">
    <location>
        <begin position="253"/>
        <end position="269"/>
    </location>
</feature>
<feature type="region of interest" description="Disordered" evidence="5">
    <location>
        <begin position="168"/>
        <end position="464"/>
    </location>
</feature>
<feature type="compositionally biased region" description="Polar residues" evidence="5">
    <location>
        <begin position="195"/>
        <end position="204"/>
    </location>
</feature>
<dbReference type="GO" id="GO:0006412">
    <property type="term" value="P:translation"/>
    <property type="evidence" value="ECO:0007669"/>
    <property type="project" value="UniProtKB-KW"/>
</dbReference>
<feature type="compositionally biased region" description="Low complexity" evidence="5">
    <location>
        <begin position="307"/>
        <end position="330"/>
    </location>
</feature>
<gene>
    <name evidence="7" type="ORF">FIBSPDRAFT_294518</name>
</gene>
<evidence type="ECO:0000256" key="4">
    <source>
        <dbReference type="ARBA" id="ARBA00022917"/>
    </source>
</evidence>
<keyword evidence="2" id="KW-0963">Cytoplasm</keyword>
<evidence type="ECO:0000313" key="7">
    <source>
        <dbReference type="EMBL" id="KZP07150.1"/>
    </source>
</evidence>
<feature type="compositionally biased region" description="Basic and acidic residues" evidence="5">
    <location>
        <begin position="572"/>
        <end position="585"/>
    </location>
</feature>
<feature type="compositionally biased region" description="Basic and acidic residues" evidence="5">
    <location>
        <begin position="168"/>
        <end position="177"/>
    </location>
</feature>
<dbReference type="GO" id="GO:0016787">
    <property type="term" value="F:hydrolase activity"/>
    <property type="evidence" value="ECO:0007669"/>
    <property type="project" value="UniProtKB-KW"/>
</dbReference>